<reference evidence="1 2" key="1">
    <citation type="submission" date="2019-07" db="EMBL/GenBank/DDBJ databases">
        <title>Complete Genome Sequence of Leptotrichia wadei Strain JMUB3933.</title>
        <authorList>
            <person name="Watanabe S."/>
            <person name="Cui L."/>
        </authorList>
    </citation>
    <scope>NUCLEOTIDE SEQUENCE [LARGE SCALE GENOMIC DNA]</scope>
    <source>
        <strain evidence="1 2">JMUB3933</strain>
    </source>
</reference>
<dbReference type="RefSeq" id="WP_146961743.1">
    <property type="nucleotide sequence ID" value="NZ_AP019834.1"/>
</dbReference>
<evidence type="ECO:0000313" key="2">
    <source>
        <dbReference type="Proteomes" id="UP000321397"/>
    </source>
</evidence>
<dbReference type="Proteomes" id="UP000321397">
    <property type="component" value="Chromosome"/>
</dbReference>
<proteinExistence type="predicted"/>
<evidence type="ECO:0000313" key="1">
    <source>
        <dbReference type="EMBL" id="BBM48335.1"/>
    </source>
</evidence>
<gene>
    <name evidence="1" type="ORF">JMUB3933_1851</name>
</gene>
<protein>
    <submittedName>
        <fullName evidence="1">Uncharacterized protein</fullName>
    </submittedName>
</protein>
<name>A0A510KDS8_9FUSO</name>
<dbReference type="AlphaFoldDB" id="A0A510KDS8"/>
<accession>A0A510KDS8</accession>
<sequence length="331" mass="36515">MAIFKDTTITDNGRALIADTLANNKQIIFTRMITSSKIYEDSTDVSKLTNIDEIKQTVSMSKISQEGTRVRLNAVFTNSTVNTSYKIQTIGLYAKTGTGNEILYSITRAKEPDVMPATNGINLATVEIDLITEINNSNGATILMNPSTLVTTSNLVAELEKIAGLEFGGNIQDIGNKAKGKFYYDSVTKFYYECVEDNSLTYNDSGKFRAISNKPISDKLEKLFKVEKQTVNIHNGTVTFVKQGNIVSAGILIQGNDVFYADNQKLVDIPEKFLPIQEFYWLESSLASNSKGGEKGATRIQINPTSINVWGAYIRGTQTILKGSIVYCSRL</sequence>
<organism evidence="1 2">
    <name type="scientific">Leptotrichia wadei</name>
    <dbReference type="NCBI Taxonomy" id="157687"/>
    <lineage>
        <taxon>Bacteria</taxon>
        <taxon>Fusobacteriati</taxon>
        <taxon>Fusobacteriota</taxon>
        <taxon>Fusobacteriia</taxon>
        <taxon>Fusobacteriales</taxon>
        <taxon>Leptotrichiaceae</taxon>
        <taxon>Leptotrichia</taxon>
    </lineage>
</organism>
<dbReference type="EMBL" id="AP019834">
    <property type="protein sequence ID" value="BBM48335.1"/>
    <property type="molecule type" value="Genomic_DNA"/>
</dbReference>